<accession>A0A0D0BNR5</accession>
<name>A0A0D0BNR5_9AGAR</name>
<gene>
    <name evidence="2" type="ORF">GYMLUDRAFT_46966</name>
</gene>
<keyword evidence="3" id="KW-1185">Reference proteome</keyword>
<reference evidence="2 3" key="1">
    <citation type="submission" date="2014-04" db="EMBL/GenBank/DDBJ databases">
        <title>Evolutionary Origins and Diversification of the Mycorrhizal Mutualists.</title>
        <authorList>
            <consortium name="DOE Joint Genome Institute"/>
            <consortium name="Mycorrhizal Genomics Consortium"/>
            <person name="Kohler A."/>
            <person name="Kuo A."/>
            <person name="Nagy L.G."/>
            <person name="Floudas D."/>
            <person name="Copeland A."/>
            <person name="Barry K.W."/>
            <person name="Cichocki N."/>
            <person name="Veneault-Fourrey C."/>
            <person name="LaButti K."/>
            <person name="Lindquist E.A."/>
            <person name="Lipzen A."/>
            <person name="Lundell T."/>
            <person name="Morin E."/>
            <person name="Murat C."/>
            <person name="Riley R."/>
            <person name="Ohm R."/>
            <person name="Sun H."/>
            <person name="Tunlid A."/>
            <person name="Henrissat B."/>
            <person name="Grigoriev I.V."/>
            <person name="Hibbett D.S."/>
            <person name="Martin F."/>
        </authorList>
    </citation>
    <scope>NUCLEOTIDE SEQUENCE [LARGE SCALE GENOMIC DNA]</scope>
    <source>
        <strain evidence="2 3">FD-317 M1</strain>
    </source>
</reference>
<feature type="region of interest" description="Disordered" evidence="1">
    <location>
        <begin position="44"/>
        <end position="80"/>
    </location>
</feature>
<evidence type="ECO:0000313" key="2">
    <source>
        <dbReference type="EMBL" id="KIK56646.1"/>
    </source>
</evidence>
<feature type="compositionally biased region" description="Low complexity" evidence="1">
    <location>
        <begin position="47"/>
        <end position="64"/>
    </location>
</feature>
<organism evidence="2 3">
    <name type="scientific">Collybiopsis luxurians FD-317 M1</name>
    <dbReference type="NCBI Taxonomy" id="944289"/>
    <lineage>
        <taxon>Eukaryota</taxon>
        <taxon>Fungi</taxon>
        <taxon>Dikarya</taxon>
        <taxon>Basidiomycota</taxon>
        <taxon>Agaricomycotina</taxon>
        <taxon>Agaricomycetes</taxon>
        <taxon>Agaricomycetidae</taxon>
        <taxon>Agaricales</taxon>
        <taxon>Marasmiineae</taxon>
        <taxon>Omphalotaceae</taxon>
        <taxon>Collybiopsis</taxon>
        <taxon>Collybiopsis luxurians</taxon>
    </lineage>
</organism>
<dbReference type="Proteomes" id="UP000053593">
    <property type="component" value="Unassembled WGS sequence"/>
</dbReference>
<protein>
    <submittedName>
        <fullName evidence="2">Uncharacterized protein</fullName>
    </submittedName>
</protein>
<dbReference type="AlphaFoldDB" id="A0A0D0BNR5"/>
<proteinExistence type="predicted"/>
<dbReference type="HOGENOM" id="CLU_1835389_0_0_1"/>
<evidence type="ECO:0000256" key="1">
    <source>
        <dbReference type="SAM" id="MobiDB-lite"/>
    </source>
</evidence>
<dbReference type="EMBL" id="KN834796">
    <property type="protein sequence ID" value="KIK56646.1"/>
    <property type="molecule type" value="Genomic_DNA"/>
</dbReference>
<feature type="compositionally biased region" description="Polar residues" evidence="1">
    <location>
        <begin position="65"/>
        <end position="75"/>
    </location>
</feature>
<evidence type="ECO:0000313" key="3">
    <source>
        <dbReference type="Proteomes" id="UP000053593"/>
    </source>
</evidence>
<sequence length="140" mass="15424">MHALGQPSGNTASHPMEQYMQTLHNSSRSGGQSMMSTLEHGAMDLWHQYQHQQHPQHPQQQFQQNYAAQVPSNSAGSGGQLVLSTLEHGAAIGDSAAPAAAVPSTATPASFDRSDEYFWRRVVDVELVGTRTYEFWWTVV</sequence>